<feature type="domain" description="Mur ligase central" evidence="7">
    <location>
        <begin position="99"/>
        <end position="252"/>
    </location>
</feature>
<name>A0A5C0UGP5_9PROT</name>
<dbReference type="InterPro" id="IPR013221">
    <property type="entry name" value="Mur_ligase_cen"/>
</dbReference>
<keyword evidence="9" id="KW-1185">Reference proteome</keyword>
<organism evidence="8 9">
    <name type="scientific">Candidatus Nesciobacter abundans</name>
    <dbReference type="NCBI Taxonomy" id="2601668"/>
    <lineage>
        <taxon>Bacteria</taxon>
        <taxon>Pseudomonadati</taxon>
        <taxon>Pseudomonadota</taxon>
        <taxon>Alphaproteobacteria</taxon>
        <taxon>Holosporales</taxon>
        <taxon>Holosporaceae</taxon>
        <taxon>Candidatus Nesciobacter</taxon>
    </lineage>
</organism>
<gene>
    <name evidence="8" type="ORF">FZC36_02330</name>
</gene>
<accession>A0A5C0UGP5</accession>
<keyword evidence="3" id="KW-0963">Cytoplasm</keyword>
<dbReference type="InterPro" id="IPR036615">
    <property type="entry name" value="Mur_ligase_C_dom_sf"/>
</dbReference>
<evidence type="ECO:0000256" key="4">
    <source>
        <dbReference type="ARBA" id="ARBA00022598"/>
    </source>
</evidence>
<keyword evidence="5" id="KW-0547">Nucleotide-binding</keyword>
<dbReference type="Pfam" id="PF08245">
    <property type="entry name" value="Mur_ligase_M"/>
    <property type="match status" value="1"/>
</dbReference>
<evidence type="ECO:0000313" key="9">
    <source>
        <dbReference type="Proteomes" id="UP000324924"/>
    </source>
</evidence>
<evidence type="ECO:0000256" key="1">
    <source>
        <dbReference type="ARBA" id="ARBA00004496"/>
    </source>
</evidence>
<dbReference type="SUPFAM" id="SSF53244">
    <property type="entry name" value="MurD-like peptide ligases, peptide-binding domain"/>
    <property type="match status" value="1"/>
</dbReference>
<dbReference type="AlphaFoldDB" id="A0A5C0UGP5"/>
<comment type="subcellular location">
    <subcellularLocation>
        <location evidence="1">Cytoplasm</location>
    </subcellularLocation>
</comment>
<keyword evidence="6" id="KW-0067">ATP-binding</keyword>
<dbReference type="GO" id="GO:0008360">
    <property type="term" value="P:regulation of cell shape"/>
    <property type="evidence" value="ECO:0007669"/>
    <property type="project" value="InterPro"/>
</dbReference>
<dbReference type="Proteomes" id="UP000324924">
    <property type="component" value="Chromosome"/>
</dbReference>
<comment type="pathway">
    <text evidence="2">Cell wall biogenesis; peptidoglycan biosynthesis.</text>
</comment>
<dbReference type="GO" id="GO:0051301">
    <property type="term" value="P:cell division"/>
    <property type="evidence" value="ECO:0007669"/>
    <property type="project" value="InterPro"/>
</dbReference>
<dbReference type="OrthoDB" id="9809796at2"/>
<dbReference type="SUPFAM" id="SSF53623">
    <property type="entry name" value="MurD-like peptide ligases, catalytic domain"/>
    <property type="match status" value="1"/>
</dbReference>
<dbReference type="PANTHER" id="PTHR43692:SF1">
    <property type="entry name" value="UDP-N-ACETYLMURAMOYLALANINE--D-GLUTAMATE LIGASE"/>
    <property type="match status" value="1"/>
</dbReference>
<proteinExistence type="predicted"/>
<dbReference type="Gene3D" id="3.40.1190.10">
    <property type="entry name" value="Mur-like, catalytic domain"/>
    <property type="match status" value="1"/>
</dbReference>
<keyword evidence="4" id="KW-0436">Ligase</keyword>
<dbReference type="GO" id="GO:0005524">
    <property type="term" value="F:ATP binding"/>
    <property type="evidence" value="ECO:0007669"/>
    <property type="project" value="UniProtKB-KW"/>
</dbReference>
<dbReference type="PANTHER" id="PTHR43692">
    <property type="entry name" value="UDP-N-ACETYLMURAMOYLALANINE--D-GLUTAMATE LIGASE"/>
    <property type="match status" value="1"/>
</dbReference>
<evidence type="ECO:0000313" key="8">
    <source>
        <dbReference type="EMBL" id="QEK39248.1"/>
    </source>
</evidence>
<dbReference type="Gene3D" id="3.90.190.20">
    <property type="entry name" value="Mur ligase, C-terminal domain"/>
    <property type="match status" value="1"/>
</dbReference>
<dbReference type="KEGG" id="nabu:FZC36_02330"/>
<dbReference type="InterPro" id="IPR036565">
    <property type="entry name" value="Mur-like_cat_sf"/>
</dbReference>
<dbReference type="InterPro" id="IPR005762">
    <property type="entry name" value="MurD"/>
</dbReference>
<dbReference type="RefSeq" id="WP_148972371.1">
    <property type="nucleotide sequence ID" value="NZ_CP043314.1"/>
</dbReference>
<dbReference type="GO" id="GO:0008764">
    <property type="term" value="F:UDP-N-acetylmuramoylalanine-D-glutamate ligase activity"/>
    <property type="evidence" value="ECO:0007669"/>
    <property type="project" value="InterPro"/>
</dbReference>
<evidence type="ECO:0000259" key="7">
    <source>
        <dbReference type="Pfam" id="PF08245"/>
    </source>
</evidence>
<sequence length="573" mass="65665">MSGYLILGLGISNLGAVKLLTKLQKKIFIWDDNLELTKLVHKKYPGTIVFDDSYEPEIKFVVLSPGIKSHKFLYDSKIKLNEVDLLFKFNKIRQAIGCTGSFNKTTSVLNISQIMNLHYEKLYISEKEKRKDTKLKETSEKKNNPDKIIHCGNIGISCSSIESDNVIVELSSYQLETIKNAHFDLGIITNIKPHHFDRYDNLKDYRNAKFNLMNMSKKVLLDYELLSDAKQFLKPNLTQDLHSNVKLSKLSKHYESNKPMNQNESTNSKEMLHKVPEILTMSCSETDADFCFKMGKIYENGQEVLQINSSNDSNEINADINTNKNVNYTSESTNITDINLCTYAACRILGLSPNFILDSFAKLNPLEHRREKLAHKSKFIGEIINDSKSTNLICSRHIIKGYTNIIWIAGGKLTRDLKSLHQNQLSINQLSADLHGTDSRKHKEKAEFSEGILSNTETEQAGFSIETFPFKNIKKAYFFGENSSLMHEIFKNEINCEIKKDLNEIFTNIKEIVENQKIAKQQNCENSKINIKKEKQTSLDKINIIFSPGAPSQDMYKNFEQRGRHFKDIFSGF</sequence>
<dbReference type="GO" id="GO:0005737">
    <property type="term" value="C:cytoplasm"/>
    <property type="evidence" value="ECO:0007669"/>
    <property type="project" value="UniProtKB-SubCell"/>
</dbReference>
<evidence type="ECO:0000256" key="3">
    <source>
        <dbReference type="ARBA" id="ARBA00022490"/>
    </source>
</evidence>
<dbReference type="EMBL" id="CP043314">
    <property type="protein sequence ID" value="QEK39248.1"/>
    <property type="molecule type" value="Genomic_DNA"/>
</dbReference>
<evidence type="ECO:0000256" key="5">
    <source>
        <dbReference type="ARBA" id="ARBA00022741"/>
    </source>
</evidence>
<protein>
    <recommendedName>
        <fullName evidence="7">Mur ligase central domain-containing protein</fullName>
    </recommendedName>
</protein>
<evidence type="ECO:0000256" key="2">
    <source>
        <dbReference type="ARBA" id="ARBA00004752"/>
    </source>
</evidence>
<reference evidence="8 9" key="1">
    <citation type="submission" date="2019-08" db="EMBL/GenBank/DDBJ databases">
        <title>Highly reduced genomes of protist endosymbionts show evolutionary convergence.</title>
        <authorList>
            <person name="George E."/>
            <person name="Husnik F."/>
            <person name="Tashyreva D."/>
            <person name="Prokopchuk G."/>
            <person name="Horak A."/>
            <person name="Kwong W.K."/>
            <person name="Lukes J."/>
            <person name="Keeling P.J."/>
        </authorList>
    </citation>
    <scope>NUCLEOTIDE SEQUENCE [LARGE SCALE GENOMIC DNA]</scope>
    <source>
        <strain evidence="8">1604HC</strain>
    </source>
</reference>
<evidence type="ECO:0000256" key="6">
    <source>
        <dbReference type="ARBA" id="ARBA00022840"/>
    </source>
</evidence>